<evidence type="ECO:0000313" key="1">
    <source>
        <dbReference type="EMBL" id="MBO1514311.1"/>
    </source>
</evidence>
<keyword evidence="2" id="KW-1185">Reference proteome</keyword>
<protein>
    <submittedName>
        <fullName evidence="1">Uncharacterized protein</fullName>
    </submittedName>
</protein>
<accession>A0ABS3N7P5</accession>
<dbReference type="EMBL" id="JAGDEL010000021">
    <property type="protein sequence ID" value="MBO1514311.1"/>
    <property type="molecule type" value="Genomic_DNA"/>
</dbReference>
<organism evidence="1 2">
    <name type="scientific">Metabacillus bambusae</name>
    <dbReference type="NCBI Taxonomy" id="2795218"/>
    <lineage>
        <taxon>Bacteria</taxon>
        <taxon>Bacillati</taxon>
        <taxon>Bacillota</taxon>
        <taxon>Bacilli</taxon>
        <taxon>Bacillales</taxon>
        <taxon>Bacillaceae</taxon>
        <taxon>Metabacillus</taxon>
    </lineage>
</organism>
<reference evidence="1 2" key="1">
    <citation type="submission" date="2021-03" db="EMBL/GenBank/DDBJ databases">
        <title>Whole genome sequence of Metabacillus bambusae BG109.</title>
        <authorList>
            <person name="Jeong J.W."/>
        </authorList>
    </citation>
    <scope>NUCLEOTIDE SEQUENCE [LARGE SCALE GENOMIC DNA]</scope>
    <source>
        <strain evidence="1 2">BG109</strain>
    </source>
</reference>
<dbReference type="Proteomes" id="UP000663981">
    <property type="component" value="Unassembled WGS sequence"/>
</dbReference>
<sequence>MSQDKVEVDILLEHYYWAKDAPNKKEYFTNLVDGYIEVYFPHLELVTIKGMKAICKKK</sequence>
<comment type="caution">
    <text evidence="1">The sequence shown here is derived from an EMBL/GenBank/DDBJ whole genome shotgun (WGS) entry which is preliminary data.</text>
</comment>
<name>A0ABS3N7P5_9BACI</name>
<proteinExistence type="predicted"/>
<gene>
    <name evidence="1" type="ORF">I7822_22050</name>
</gene>
<evidence type="ECO:0000313" key="2">
    <source>
        <dbReference type="Proteomes" id="UP000663981"/>
    </source>
</evidence>
<dbReference type="RefSeq" id="WP_207981228.1">
    <property type="nucleotide sequence ID" value="NZ_JAGDEL010000021.1"/>
</dbReference>